<reference evidence="5 6" key="1">
    <citation type="submission" date="2019-08" db="EMBL/GenBank/DDBJ databases">
        <title>Parahaliea maris sp. nov., isolated from the surface seawater.</title>
        <authorList>
            <person name="Liu Y."/>
        </authorList>
    </citation>
    <scope>NUCLEOTIDE SEQUENCE [LARGE SCALE GENOMIC DNA]</scope>
    <source>
        <strain evidence="5 6">HSLHS9</strain>
    </source>
</reference>
<dbReference type="PANTHER" id="PTHR22893">
    <property type="entry name" value="NADH OXIDOREDUCTASE-RELATED"/>
    <property type="match status" value="1"/>
</dbReference>
<evidence type="ECO:0000313" key="5">
    <source>
        <dbReference type="EMBL" id="TXS90180.1"/>
    </source>
</evidence>
<name>A0A5C8ZR99_9GAMM</name>
<evidence type="ECO:0000256" key="2">
    <source>
        <dbReference type="ARBA" id="ARBA00005979"/>
    </source>
</evidence>
<dbReference type="InterPro" id="IPR001155">
    <property type="entry name" value="OxRdtase_FMN_N"/>
</dbReference>
<sequence length="352" mass="38233">MDLFTPLQLGDLELRNRIFMAPMTRSRADTHAVPTADMVEYYRQRAGAGLIVTEGIAPSADGLGYCRTPGIYNSAQLAAWREVTDAVHAEGGHICAQLMHVGRVANVLNKPAGSSTVAPSAIRAEAEMFTDQQGMQPMDDPRALTLEEIPAVVEEYRQAALNAFEAGFDAVELHCTSGYLPAQFLSTGTNTREDAYGGPVENRARFVLEVLDALCSVRGAGRVGMRICPGNPFNDLYDEDPEATFDYLLAEAARRDLAYLHVIRMPKGPVDNLALGQRYFSDRLVVNESYSFEEGQAAVATGVAAAVSYGRPFIGNPDLVERWRGGYALADFDLSRLYTPGAEGYTSYPAAS</sequence>
<keyword evidence="3" id="KW-0560">Oxidoreductase</keyword>
<evidence type="ECO:0000256" key="1">
    <source>
        <dbReference type="ARBA" id="ARBA00001917"/>
    </source>
</evidence>
<organism evidence="5 6">
    <name type="scientific">Parahaliea maris</name>
    <dbReference type="NCBI Taxonomy" id="2716870"/>
    <lineage>
        <taxon>Bacteria</taxon>
        <taxon>Pseudomonadati</taxon>
        <taxon>Pseudomonadota</taxon>
        <taxon>Gammaproteobacteria</taxon>
        <taxon>Cellvibrionales</taxon>
        <taxon>Halieaceae</taxon>
        <taxon>Parahaliea</taxon>
    </lineage>
</organism>
<dbReference type="FunFam" id="3.20.20.70:FF:000059">
    <property type="entry name" value="N-ethylmaleimide reductase, FMN-linked"/>
    <property type="match status" value="1"/>
</dbReference>
<comment type="caution">
    <text evidence="5">The sequence shown here is derived from an EMBL/GenBank/DDBJ whole genome shotgun (WGS) entry which is preliminary data.</text>
</comment>
<accession>A0A5C8ZR99</accession>
<dbReference type="GO" id="GO:0016628">
    <property type="term" value="F:oxidoreductase activity, acting on the CH-CH group of donors, NAD or NADP as acceptor"/>
    <property type="evidence" value="ECO:0007669"/>
    <property type="project" value="UniProtKB-ARBA"/>
</dbReference>
<dbReference type="CDD" id="cd02933">
    <property type="entry name" value="OYE_like_FMN"/>
    <property type="match status" value="1"/>
</dbReference>
<dbReference type="Proteomes" id="UP000321039">
    <property type="component" value="Unassembled WGS sequence"/>
</dbReference>
<dbReference type="PANTHER" id="PTHR22893:SF91">
    <property type="entry name" value="NADPH DEHYDROGENASE 2-RELATED"/>
    <property type="match status" value="1"/>
</dbReference>
<evidence type="ECO:0000313" key="6">
    <source>
        <dbReference type="Proteomes" id="UP000321039"/>
    </source>
</evidence>
<comment type="similarity">
    <text evidence="2">Belongs to the NADH:flavin oxidoreductase/NADH oxidase family.</text>
</comment>
<dbReference type="RefSeq" id="WP_148069895.1">
    <property type="nucleotide sequence ID" value="NZ_VRZA01000008.1"/>
</dbReference>
<comment type="cofactor">
    <cofactor evidence="1">
        <name>FMN</name>
        <dbReference type="ChEBI" id="CHEBI:58210"/>
    </cofactor>
</comment>
<dbReference type="EMBL" id="VRZA01000008">
    <property type="protein sequence ID" value="TXS90180.1"/>
    <property type="molecule type" value="Genomic_DNA"/>
</dbReference>
<dbReference type="Gene3D" id="3.20.20.70">
    <property type="entry name" value="Aldolase class I"/>
    <property type="match status" value="1"/>
</dbReference>
<evidence type="ECO:0000256" key="3">
    <source>
        <dbReference type="ARBA" id="ARBA00023002"/>
    </source>
</evidence>
<dbReference type="Pfam" id="PF00724">
    <property type="entry name" value="Oxidored_FMN"/>
    <property type="match status" value="1"/>
</dbReference>
<protein>
    <submittedName>
        <fullName evidence="5">Alkene reductase</fullName>
    </submittedName>
</protein>
<dbReference type="GO" id="GO:0010181">
    <property type="term" value="F:FMN binding"/>
    <property type="evidence" value="ECO:0007669"/>
    <property type="project" value="InterPro"/>
</dbReference>
<dbReference type="InterPro" id="IPR045247">
    <property type="entry name" value="Oye-like"/>
</dbReference>
<dbReference type="AlphaFoldDB" id="A0A5C8ZR99"/>
<proteinExistence type="inferred from homology"/>
<feature type="domain" description="NADH:flavin oxidoreductase/NADH oxidase N-terminal" evidence="4">
    <location>
        <begin position="2"/>
        <end position="324"/>
    </location>
</feature>
<gene>
    <name evidence="5" type="ORF">FV139_18115</name>
</gene>
<dbReference type="GO" id="GO:0005829">
    <property type="term" value="C:cytosol"/>
    <property type="evidence" value="ECO:0007669"/>
    <property type="project" value="TreeGrafter"/>
</dbReference>
<evidence type="ECO:0000259" key="4">
    <source>
        <dbReference type="Pfam" id="PF00724"/>
    </source>
</evidence>
<dbReference type="InterPro" id="IPR013785">
    <property type="entry name" value="Aldolase_TIM"/>
</dbReference>
<keyword evidence="6" id="KW-1185">Reference proteome</keyword>
<dbReference type="SUPFAM" id="SSF51395">
    <property type="entry name" value="FMN-linked oxidoreductases"/>
    <property type="match status" value="1"/>
</dbReference>